<protein>
    <submittedName>
        <fullName evidence="2">Uncharacterized protein</fullName>
    </submittedName>
</protein>
<feature type="compositionally biased region" description="Basic and acidic residues" evidence="1">
    <location>
        <begin position="125"/>
        <end position="137"/>
    </location>
</feature>
<reference evidence="2 3" key="1">
    <citation type="journal article" date="2024" name="G3 (Bethesda)">
        <title>Genome assembly of Hibiscus sabdariffa L. provides insights into metabolisms of medicinal natural products.</title>
        <authorList>
            <person name="Kim T."/>
        </authorList>
    </citation>
    <scope>NUCLEOTIDE SEQUENCE [LARGE SCALE GENOMIC DNA]</scope>
    <source>
        <strain evidence="2">TK-2024</strain>
        <tissue evidence="2">Old leaves</tissue>
    </source>
</reference>
<evidence type="ECO:0000256" key="1">
    <source>
        <dbReference type="SAM" id="MobiDB-lite"/>
    </source>
</evidence>
<organism evidence="2 3">
    <name type="scientific">Hibiscus sabdariffa</name>
    <name type="common">roselle</name>
    <dbReference type="NCBI Taxonomy" id="183260"/>
    <lineage>
        <taxon>Eukaryota</taxon>
        <taxon>Viridiplantae</taxon>
        <taxon>Streptophyta</taxon>
        <taxon>Embryophyta</taxon>
        <taxon>Tracheophyta</taxon>
        <taxon>Spermatophyta</taxon>
        <taxon>Magnoliopsida</taxon>
        <taxon>eudicotyledons</taxon>
        <taxon>Gunneridae</taxon>
        <taxon>Pentapetalae</taxon>
        <taxon>rosids</taxon>
        <taxon>malvids</taxon>
        <taxon>Malvales</taxon>
        <taxon>Malvaceae</taxon>
        <taxon>Malvoideae</taxon>
        <taxon>Hibiscus</taxon>
    </lineage>
</organism>
<dbReference type="Proteomes" id="UP001396334">
    <property type="component" value="Unassembled WGS sequence"/>
</dbReference>
<evidence type="ECO:0000313" key="2">
    <source>
        <dbReference type="EMBL" id="KAK9043021.1"/>
    </source>
</evidence>
<accession>A0ABR2TZY8</accession>
<feature type="region of interest" description="Disordered" evidence="1">
    <location>
        <begin position="89"/>
        <end position="145"/>
    </location>
</feature>
<comment type="caution">
    <text evidence="2">The sequence shown here is derived from an EMBL/GenBank/DDBJ whole genome shotgun (WGS) entry which is preliminary data.</text>
</comment>
<name>A0ABR2TZY8_9ROSI</name>
<proteinExistence type="predicted"/>
<dbReference type="EMBL" id="JBBPBN010000003">
    <property type="protein sequence ID" value="KAK9043021.1"/>
    <property type="molecule type" value="Genomic_DNA"/>
</dbReference>
<evidence type="ECO:0000313" key="3">
    <source>
        <dbReference type="Proteomes" id="UP001396334"/>
    </source>
</evidence>
<sequence length="145" mass="15944">MVFNEKVFPWLIHGSQSAISQQLVLSQPLRVHTSLQPMQRVHPMQSGQLAQPEESVHTTLVQLEPSQPSLSPVQSSLLEESALQTTSIVTHSSVQMSPAPPSDALNCEPLMEPESSLLPAPNNEELNRVQEENKTVEILEMSDAS</sequence>
<gene>
    <name evidence="2" type="ORF">V6N11_071372</name>
</gene>
<keyword evidence="3" id="KW-1185">Reference proteome</keyword>